<dbReference type="AlphaFoldDB" id="A0A1H4Q8Y3"/>
<keyword evidence="1" id="KW-0472">Membrane</keyword>
<proteinExistence type="predicted"/>
<dbReference type="Proteomes" id="UP000182409">
    <property type="component" value="Unassembled WGS sequence"/>
</dbReference>
<evidence type="ECO:0000256" key="1">
    <source>
        <dbReference type="SAM" id="Phobius"/>
    </source>
</evidence>
<evidence type="ECO:0000313" key="3">
    <source>
        <dbReference type="Proteomes" id="UP000182409"/>
    </source>
</evidence>
<feature type="transmembrane region" description="Helical" evidence="1">
    <location>
        <begin position="29"/>
        <end position="51"/>
    </location>
</feature>
<gene>
    <name evidence="2" type="ORF">SAMN05443244_2799</name>
</gene>
<reference evidence="2 3" key="1">
    <citation type="submission" date="2016-10" db="EMBL/GenBank/DDBJ databases">
        <authorList>
            <person name="de Groot N.N."/>
        </authorList>
    </citation>
    <scope>NUCLEOTIDE SEQUENCE [LARGE SCALE GENOMIC DNA]</scope>
    <source>
        <strain evidence="2 3">AB35.6</strain>
    </source>
</reference>
<organism evidence="2 3">
    <name type="scientific">Terriglobus roseus</name>
    <dbReference type="NCBI Taxonomy" id="392734"/>
    <lineage>
        <taxon>Bacteria</taxon>
        <taxon>Pseudomonadati</taxon>
        <taxon>Acidobacteriota</taxon>
        <taxon>Terriglobia</taxon>
        <taxon>Terriglobales</taxon>
        <taxon>Acidobacteriaceae</taxon>
        <taxon>Terriglobus</taxon>
    </lineage>
</organism>
<dbReference type="PANTHER" id="PTHR37309:SF1">
    <property type="entry name" value="SLR0284 PROTEIN"/>
    <property type="match status" value="1"/>
</dbReference>
<name>A0A1H4Q8Y3_9BACT</name>
<evidence type="ECO:0000313" key="2">
    <source>
        <dbReference type="EMBL" id="SEC15988.1"/>
    </source>
</evidence>
<dbReference type="Pfam" id="PF04020">
    <property type="entry name" value="Phage_holin_4_2"/>
    <property type="match status" value="1"/>
</dbReference>
<dbReference type="EMBL" id="FNSD01000001">
    <property type="protein sequence ID" value="SEC15988.1"/>
    <property type="molecule type" value="Genomic_DNA"/>
</dbReference>
<protein>
    <submittedName>
        <fullName evidence="2">Putative membrane protein</fullName>
    </submittedName>
</protein>
<feature type="transmembrane region" description="Helical" evidence="1">
    <location>
        <begin position="90"/>
        <end position="110"/>
    </location>
</feature>
<dbReference type="RefSeq" id="WP_244502095.1">
    <property type="nucleotide sequence ID" value="NZ_FNSD01000001.1"/>
</dbReference>
<dbReference type="PANTHER" id="PTHR37309">
    <property type="entry name" value="SLR0284 PROTEIN"/>
    <property type="match status" value="1"/>
</dbReference>
<feature type="transmembrane region" description="Helical" evidence="1">
    <location>
        <begin position="58"/>
        <end position="78"/>
    </location>
</feature>
<accession>A0A1H4Q8Y3</accession>
<dbReference type="InterPro" id="IPR007165">
    <property type="entry name" value="Phage_holin_4_2"/>
</dbReference>
<sequence length="111" mass="12052">MLHLLLIWILSALSLVIAAYLLPTVEIESFGIAMIAAVLIGLLNATLGFLIRILAFPLTWLLPGLMYLICDAIMIWIVSRVLRGFAVKNFTAAFLCALVVAVVNILLGSLV</sequence>
<keyword evidence="1" id="KW-0812">Transmembrane</keyword>
<keyword evidence="1" id="KW-1133">Transmembrane helix</keyword>